<evidence type="ECO:0000256" key="1">
    <source>
        <dbReference type="SAM" id="MobiDB-lite"/>
    </source>
</evidence>
<evidence type="ECO:0000313" key="2">
    <source>
        <dbReference type="EMBL" id="SEH08275.1"/>
    </source>
</evidence>
<gene>
    <name evidence="2" type="ORF">MBHS_04166</name>
</gene>
<name>A0A1H6FGW7_9GAMM</name>
<evidence type="ECO:0000313" key="3">
    <source>
        <dbReference type="Proteomes" id="UP000236724"/>
    </source>
</evidence>
<organism evidence="2 3">
    <name type="scientific">Candidatus Venteria ishoeyi</name>
    <dbReference type="NCBI Taxonomy" id="1899563"/>
    <lineage>
        <taxon>Bacteria</taxon>
        <taxon>Pseudomonadati</taxon>
        <taxon>Pseudomonadota</taxon>
        <taxon>Gammaproteobacteria</taxon>
        <taxon>Thiotrichales</taxon>
        <taxon>Thiotrichaceae</taxon>
        <taxon>Venteria</taxon>
    </lineage>
</organism>
<keyword evidence="3" id="KW-1185">Reference proteome</keyword>
<dbReference type="Proteomes" id="UP000236724">
    <property type="component" value="Unassembled WGS sequence"/>
</dbReference>
<feature type="region of interest" description="Disordered" evidence="1">
    <location>
        <begin position="1"/>
        <end position="30"/>
    </location>
</feature>
<feature type="compositionally biased region" description="Polar residues" evidence="1">
    <location>
        <begin position="1"/>
        <end position="13"/>
    </location>
</feature>
<dbReference type="AlphaFoldDB" id="A0A1H6FGW7"/>
<accession>A0A1H6FGW7</accession>
<reference evidence="2 3" key="1">
    <citation type="submission" date="2016-10" db="EMBL/GenBank/DDBJ databases">
        <authorList>
            <person name="de Groot N.N."/>
        </authorList>
    </citation>
    <scope>NUCLEOTIDE SEQUENCE [LARGE SCALE GENOMIC DNA]</scope>
    <source>
        <strain evidence="2">MBHS1</strain>
    </source>
</reference>
<dbReference type="EMBL" id="FMSV02000546">
    <property type="protein sequence ID" value="SEH08275.1"/>
    <property type="molecule type" value="Genomic_DNA"/>
</dbReference>
<protein>
    <submittedName>
        <fullName evidence="2">Uncharacterized protein</fullName>
    </submittedName>
</protein>
<sequence length="76" mass="8599">MKKSASNQPSLATASVLGQPPRSLSENSKTNDFAKLNPLFIKGLKIQFFEKSSFRTASQWQPMALLSTIQYPVYWF</sequence>
<proteinExistence type="predicted"/>